<organism evidence="5 6">
    <name type="scientific">Rotaria sordida</name>
    <dbReference type="NCBI Taxonomy" id="392033"/>
    <lineage>
        <taxon>Eukaryota</taxon>
        <taxon>Metazoa</taxon>
        <taxon>Spiralia</taxon>
        <taxon>Gnathifera</taxon>
        <taxon>Rotifera</taxon>
        <taxon>Eurotatoria</taxon>
        <taxon>Bdelloidea</taxon>
        <taxon>Philodinida</taxon>
        <taxon>Philodinidae</taxon>
        <taxon>Rotaria</taxon>
    </lineage>
</organism>
<dbReference type="PANTHER" id="PTHR23205:SF0">
    <property type="entry name" value="SPLICING FACTOR 3A SUBUNIT 2"/>
    <property type="match status" value="1"/>
</dbReference>
<dbReference type="PANTHER" id="PTHR23205">
    <property type="entry name" value="SPLICING FACTOR 3A SUBUNIT 2"/>
    <property type="match status" value="1"/>
</dbReference>
<dbReference type="GO" id="GO:0071013">
    <property type="term" value="C:catalytic step 2 spliceosome"/>
    <property type="evidence" value="ECO:0007669"/>
    <property type="project" value="TreeGrafter"/>
</dbReference>
<dbReference type="InterPro" id="IPR005334">
    <property type="entry name" value="Tctex-1-like"/>
</dbReference>
<dbReference type="GO" id="GO:0005686">
    <property type="term" value="C:U2 snRNP"/>
    <property type="evidence" value="ECO:0007669"/>
    <property type="project" value="TreeGrafter"/>
</dbReference>
<evidence type="ECO:0000259" key="3">
    <source>
        <dbReference type="SMART" id="SM00451"/>
    </source>
</evidence>
<dbReference type="Pfam" id="PF03645">
    <property type="entry name" value="Tctex-1"/>
    <property type="match status" value="1"/>
</dbReference>
<sequence length="148" mass="16828">MDFQHRAGGKTGSGGVASGSESNRDGRERLRQLALGTINLAKDPYFMKNRLGTYECKLCLTLHNNEGSYLAHTQGKKHQSDFVNQLIKNFQLPRYKIVIQTMIGQKYEQTLRIGSRCLWDPKTDNTVSVNYETKDMIAVVIVHAIYFE</sequence>
<dbReference type="Proteomes" id="UP000663870">
    <property type="component" value="Unassembled WGS sequence"/>
</dbReference>
<dbReference type="CDD" id="cd21451">
    <property type="entry name" value="DLC-like_TCTEX1D"/>
    <property type="match status" value="1"/>
</dbReference>
<accession>A0A816BCN6</accession>
<dbReference type="InterPro" id="IPR036236">
    <property type="entry name" value="Znf_C2H2_sf"/>
</dbReference>
<dbReference type="EMBL" id="CAJNOH010004264">
    <property type="protein sequence ID" value="CAF1364360.1"/>
    <property type="molecule type" value="Genomic_DNA"/>
</dbReference>
<dbReference type="SMART" id="SM00451">
    <property type="entry name" value="ZnF_U1"/>
    <property type="match status" value="1"/>
</dbReference>
<evidence type="ECO:0000313" key="5">
    <source>
        <dbReference type="EMBL" id="CAF1608302.1"/>
    </source>
</evidence>
<evidence type="ECO:0000256" key="1">
    <source>
        <dbReference type="ARBA" id="ARBA00005361"/>
    </source>
</evidence>
<gene>
    <name evidence="5" type="ORF">JXQ802_LOCUS49099</name>
    <name evidence="4" type="ORF">PYM288_LOCUS33038</name>
</gene>
<dbReference type="GO" id="GO:0000245">
    <property type="term" value="P:spliceosomal complex assembly"/>
    <property type="evidence" value="ECO:0007669"/>
    <property type="project" value="TreeGrafter"/>
</dbReference>
<feature type="region of interest" description="Disordered" evidence="2">
    <location>
        <begin position="1"/>
        <end position="26"/>
    </location>
</feature>
<dbReference type="GO" id="GO:0008270">
    <property type="term" value="F:zinc ion binding"/>
    <property type="evidence" value="ECO:0007669"/>
    <property type="project" value="InterPro"/>
</dbReference>
<dbReference type="AlphaFoldDB" id="A0A816BCN6"/>
<dbReference type="Proteomes" id="UP000663854">
    <property type="component" value="Unassembled WGS sequence"/>
</dbReference>
<dbReference type="GO" id="GO:0003676">
    <property type="term" value="F:nucleic acid binding"/>
    <property type="evidence" value="ECO:0007669"/>
    <property type="project" value="InterPro"/>
</dbReference>
<dbReference type="GO" id="GO:0071004">
    <property type="term" value="C:U2-type prespliceosome"/>
    <property type="evidence" value="ECO:0007669"/>
    <property type="project" value="TreeGrafter"/>
</dbReference>
<reference evidence="5" key="1">
    <citation type="submission" date="2021-02" db="EMBL/GenBank/DDBJ databases">
        <authorList>
            <person name="Nowell W R."/>
        </authorList>
    </citation>
    <scope>NUCLEOTIDE SEQUENCE</scope>
</reference>
<dbReference type="InterPro" id="IPR038586">
    <property type="entry name" value="Tctex-1-like_sf"/>
</dbReference>
<dbReference type="Gene3D" id="3.30.1140.40">
    <property type="entry name" value="Tctex-1"/>
    <property type="match status" value="1"/>
</dbReference>
<keyword evidence="6" id="KW-1185">Reference proteome</keyword>
<evidence type="ECO:0000256" key="2">
    <source>
        <dbReference type="SAM" id="MobiDB-lite"/>
    </source>
</evidence>
<feature type="domain" description="U1-type" evidence="3">
    <location>
        <begin position="51"/>
        <end position="85"/>
    </location>
</feature>
<dbReference type="SUPFAM" id="SSF57667">
    <property type="entry name" value="beta-beta-alpha zinc fingers"/>
    <property type="match status" value="1"/>
</dbReference>
<dbReference type="Pfam" id="PF12874">
    <property type="entry name" value="zf-met"/>
    <property type="match status" value="1"/>
</dbReference>
<dbReference type="InterPro" id="IPR003604">
    <property type="entry name" value="Matrin/U1-like-C_Znf_C2H2"/>
</dbReference>
<dbReference type="EMBL" id="CAJNOL010005672">
    <property type="protein sequence ID" value="CAF1608302.1"/>
    <property type="molecule type" value="Genomic_DNA"/>
</dbReference>
<evidence type="ECO:0000313" key="6">
    <source>
        <dbReference type="Proteomes" id="UP000663870"/>
    </source>
</evidence>
<name>A0A816BCN6_9BILA</name>
<protein>
    <recommendedName>
        <fullName evidence="3">U1-type domain-containing protein</fullName>
    </recommendedName>
</protein>
<evidence type="ECO:0000313" key="4">
    <source>
        <dbReference type="EMBL" id="CAF1364360.1"/>
    </source>
</evidence>
<comment type="similarity">
    <text evidence="1">Belongs to the dynein light chain Tctex-type family.</text>
</comment>
<comment type="caution">
    <text evidence="5">The sequence shown here is derived from an EMBL/GenBank/DDBJ whole genome shotgun (WGS) entry which is preliminary data.</text>
</comment>
<dbReference type="InterPro" id="IPR052092">
    <property type="entry name" value="SF3A2"/>
</dbReference>
<dbReference type="InterPro" id="IPR013087">
    <property type="entry name" value="Znf_C2H2_type"/>
</dbReference>
<proteinExistence type="inferred from homology"/>